<dbReference type="PROSITE" id="PS00216">
    <property type="entry name" value="SUGAR_TRANSPORT_1"/>
    <property type="match status" value="1"/>
</dbReference>
<dbReference type="NCBIfam" id="TIGR00711">
    <property type="entry name" value="efflux_EmrB"/>
    <property type="match status" value="1"/>
</dbReference>
<dbReference type="InterPro" id="IPR005829">
    <property type="entry name" value="Sugar_transporter_CS"/>
</dbReference>
<feature type="transmembrane region" description="Helical" evidence="9">
    <location>
        <begin position="76"/>
        <end position="95"/>
    </location>
</feature>
<evidence type="ECO:0000256" key="2">
    <source>
        <dbReference type="ARBA" id="ARBA00008335"/>
    </source>
</evidence>
<dbReference type="SUPFAM" id="SSF103473">
    <property type="entry name" value="MFS general substrate transporter"/>
    <property type="match status" value="1"/>
</dbReference>
<dbReference type="STRING" id="1884261.A0A5C3QTX5"/>
<feature type="transmembrane region" description="Helical" evidence="9">
    <location>
        <begin position="107"/>
        <end position="126"/>
    </location>
</feature>
<feature type="region of interest" description="Disordered" evidence="8">
    <location>
        <begin position="1"/>
        <end position="22"/>
    </location>
</feature>
<comment type="subcellular location">
    <subcellularLocation>
        <location evidence="1">Cell membrane</location>
        <topology evidence="1">Multi-pass membrane protein</topology>
    </subcellularLocation>
</comment>
<dbReference type="Gene3D" id="1.20.1250.20">
    <property type="entry name" value="MFS general substrate transporter like domains"/>
    <property type="match status" value="1"/>
</dbReference>
<evidence type="ECO:0000256" key="6">
    <source>
        <dbReference type="ARBA" id="ARBA00022989"/>
    </source>
</evidence>
<evidence type="ECO:0000256" key="7">
    <source>
        <dbReference type="ARBA" id="ARBA00023136"/>
    </source>
</evidence>
<evidence type="ECO:0000256" key="8">
    <source>
        <dbReference type="SAM" id="MobiDB-lite"/>
    </source>
</evidence>
<dbReference type="PRINTS" id="PR01036">
    <property type="entry name" value="TCRTETB"/>
</dbReference>
<dbReference type="Gene3D" id="1.20.1720.10">
    <property type="entry name" value="Multidrug resistance protein D"/>
    <property type="match status" value="1"/>
</dbReference>
<evidence type="ECO:0000256" key="5">
    <source>
        <dbReference type="ARBA" id="ARBA00022692"/>
    </source>
</evidence>
<dbReference type="InterPro" id="IPR036259">
    <property type="entry name" value="MFS_trans_sf"/>
</dbReference>
<keyword evidence="7 9" id="KW-0472">Membrane</keyword>
<protein>
    <submittedName>
        <fullName evidence="11">Major facilitator superfamily domain-containing protein</fullName>
    </submittedName>
</protein>
<dbReference type="InterPro" id="IPR004638">
    <property type="entry name" value="EmrB-like"/>
</dbReference>
<feature type="transmembrane region" description="Helical" evidence="9">
    <location>
        <begin position="503"/>
        <end position="521"/>
    </location>
</feature>
<feature type="transmembrane region" description="Helical" evidence="9">
    <location>
        <begin position="234"/>
        <end position="252"/>
    </location>
</feature>
<keyword evidence="3" id="KW-0813">Transport</keyword>
<evidence type="ECO:0000256" key="1">
    <source>
        <dbReference type="ARBA" id="ARBA00004651"/>
    </source>
</evidence>
<feature type="transmembrane region" description="Helical" evidence="9">
    <location>
        <begin position="132"/>
        <end position="153"/>
    </location>
</feature>
<proteinExistence type="inferred from homology"/>
<dbReference type="OrthoDB" id="10021397at2759"/>
<feature type="transmembrane region" description="Helical" evidence="9">
    <location>
        <begin position="304"/>
        <end position="325"/>
    </location>
</feature>
<feature type="transmembrane region" description="Helical" evidence="9">
    <location>
        <begin position="366"/>
        <end position="382"/>
    </location>
</feature>
<dbReference type="GO" id="GO:0022857">
    <property type="term" value="F:transmembrane transporter activity"/>
    <property type="evidence" value="ECO:0007669"/>
    <property type="project" value="InterPro"/>
</dbReference>
<evidence type="ECO:0000256" key="9">
    <source>
        <dbReference type="SAM" id="Phobius"/>
    </source>
</evidence>
<evidence type="ECO:0000313" key="11">
    <source>
        <dbReference type="EMBL" id="TFL01734.1"/>
    </source>
</evidence>
<dbReference type="AlphaFoldDB" id="A0A5C3QTX5"/>
<dbReference type="CDD" id="cd17502">
    <property type="entry name" value="MFS_Azr1_MDR_like"/>
    <property type="match status" value="1"/>
</dbReference>
<evidence type="ECO:0000256" key="4">
    <source>
        <dbReference type="ARBA" id="ARBA00022475"/>
    </source>
</evidence>
<feature type="domain" description="Major facilitator superfamily (MFS) profile" evidence="10">
    <location>
        <begin position="42"/>
        <end position="526"/>
    </location>
</feature>
<dbReference type="PANTHER" id="PTHR23501:SF102">
    <property type="entry name" value="DRUG TRANSPORTER, PUTATIVE (AFU_ORTHOLOGUE AFUA_3G08530)-RELATED"/>
    <property type="match status" value="1"/>
</dbReference>
<evidence type="ECO:0000313" key="12">
    <source>
        <dbReference type="Proteomes" id="UP000305067"/>
    </source>
</evidence>
<comment type="similarity">
    <text evidence="2">Belongs to the major facilitator superfamily.</text>
</comment>
<dbReference type="PANTHER" id="PTHR23501">
    <property type="entry name" value="MAJOR FACILITATOR SUPERFAMILY"/>
    <property type="match status" value="1"/>
</dbReference>
<dbReference type="EMBL" id="ML178824">
    <property type="protein sequence ID" value="TFL01734.1"/>
    <property type="molecule type" value="Genomic_DNA"/>
</dbReference>
<dbReference type="PROSITE" id="PS50850">
    <property type="entry name" value="MFS"/>
    <property type="match status" value="1"/>
</dbReference>
<dbReference type="InterPro" id="IPR020846">
    <property type="entry name" value="MFS_dom"/>
</dbReference>
<dbReference type="GO" id="GO:0005886">
    <property type="term" value="C:plasma membrane"/>
    <property type="evidence" value="ECO:0007669"/>
    <property type="project" value="UniProtKB-SubCell"/>
</dbReference>
<accession>A0A5C3QTX5</accession>
<evidence type="ECO:0000259" key="10">
    <source>
        <dbReference type="PROSITE" id="PS50850"/>
    </source>
</evidence>
<feature type="region of interest" description="Disordered" evidence="8">
    <location>
        <begin position="530"/>
        <end position="572"/>
    </location>
</feature>
<dbReference type="InterPro" id="IPR011701">
    <property type="entry name" value="MFS"/>
</dbReference>
<keyword evidence="5 9" id="KW-0812">Transmembrane</keyword>
<keyword evidence="12" id="KW-1185">Reference proteome</keyword>
<keyword evidence="4" id="KW-1003">Cell membrane</keyword>
<evidence type="ECO:0000256" key="3">
    <source>
        <dbReference type="ARBA" id="ARBA00022448"/>
    </source>
</evidence>
<feature type="transmembrane region" description="Helical" evidence="9">
    <location>
        <begin position="165"/>
        <end position="186"/>
    </location>
</feature>
<dbReference type="FunFam" id="1.20.1720.10:FF:000013">
    <property type="entry name" value="Related to multidrug resistance proteins"/>
    <property type="match status" value="1"/>
</dbReference>
<organism evidence="11 12">
    <name type="scientific">Pterulicium gracile</name>
    <dbReference type="NCBI Taxonomy" id="1884261"/>
    <lineage>
        <taxon>Eukaryota</taxon>
        <taxon>Fungi</taxon>
        <taxon>Dikarya</taxon>
        <taxon>Basidiomycota</taxon>
        <taxon>Agaricomycotina</taxon>
        <taxon>Agaricomycetes</taxon>
        <taxon>Agaricomycetidae</taxon>
        <taxon>Agaricales</taxon>
        <taxon>Pleurotineae</taxon>
        <taxon>Pterulaceae</taxon>
        <taxon>Pterulicium</taxon>
    </lineage>
</organism>
<feature type="transmembrane region" description="Helical" evidence="9">
    <location>
        <begin position="428"/>
        <end position="450"/>
    </location>
</feature>
<feature type="transmembrane region" description="Helical" evidence="9">
    <location>
        <begin position="394"/>
        <end position="416"/>
    </location>
</feature>
<dbReference type="Pfam" id="PF07690">
    <property type="entry name" value="MFS_1"/>
    <property type="match status" value="1"/>
</dbReference>
<feature type="transmembrane region" description="Helical" evidence="9">
    <location>
        <begin position="264"/>
        <end position="283"/>
    </location>
</feature>
<sequence>MAPDTRMDDATQPALEESKVEPGASWRDAETQVIPKNNLWLVLPGLMLCVFLAALDQTIIATALPTIVDQLGGGRNYSWVGSSYLLAGAAVAPLSGKVSDLVGRKPILYLAIFLFLFGSALCGAAKSLIWLIIARAVQGVGGGSILQMVNIIISDLSSLQDRGKLTGLIGATWGIASVVGPLVGGVFTDHVSWRWCFYVNLPTGGVAAVLLFFFLHLNPHQGRSLREHVSEFDFLGLLLVIGGIVSVLLGFSYGQESWSAKETIALLVVGFVLLIACGINEYYTTRSPIVPPRLFRTRTTAVILLGNLVHGMTFMAGAFYLPLYYQVLGSSATGAGVLMLTFSFSSSLSSVIGGVLTSMTGDYRRIIWVSWAVYLLGYGLMIQLDHRSNMAEKILYPLVAGLGLGSLFQVPMVGLMAAMPTKDIATSVAAYSFLRTMGSTIGVAIGQTIYTSDLRGRLQHLPHITIETSPDALAQSIPQLRNIHDEQERNEVIQAYAKSLSQIWVVCTPIVAVGLLLSFLIRHYTLRRPTQAGGETPEEDAAGGGSEGTSTSGISATPLDVRQTSGDVEKGV</sequence>
<feature type="transmembrane region" description="Helical" evidence="9">
    <location>
        <begin position="192"/>
        <end position="214"/>
    </location>
</feature>
<gene>
    <name evidence="11" type="ORF">BDV98DRAFT_567440</name>
</gene>
<keyword evidence="6 9" id="KW-1133">Transmembrane helix</keyword>
<feature type="compositionally biased region" description="Low complexity" evidence="8">
    <location>
        <begin position="548"/>
        <end position="557"/>
    </location>
</feature>
<feature type="transmembrane region" description="Helical" evidence="9">
    <location>
        <begin position="39"/>
        <end position="64"/>
    </location>
</feature>
<feature type="transmembrane region" description="Helical" evidence="9">
    <location>
        <begin position="337"/>
        <end position="359"/>
    </location>
</feature>
<dbReference type="Proteomes" id="UP000305067">
    <property type="component" value="Unassembled WGS sequence"/>
</dbReference>
<name>A0A5C3QTX5_9AGAR</name>
<reference evidence="11 12" key="1">
    <citation type="journal article" date="2019" name="Nat. Ecol. Evol.">
        <title>Megaphylogeny resolves global patterns of mushroom evolution.</title>
        <authorList>
            <person name="Varga T."/>
            <person name="Krizsan K."/>
            <person name="Foldi C."/>
            <person name="Dima B."/>
            <person name="Sanchez-Garcia M."/>
            <person name="Sanchez-Ramirez S."/>
            <person name="Szollosi G.J."/>
            <person name="Szarkandi J.G."/>
            <person name="Papp V."/>
            <person name="Albert L."/>
            <person name="Andreopoulos W."/>
            <person name="Angelini C."/>
            <person name="Antonin V."/>
            <person name="Barry K.W."/>
            <person name="Bougher N.L."/>
            <person name="Buchanan P."/>
            <person name="Buyck B."/>
            <person name="Bense V."/>
            <person name="Catcheside P."/>
            <person name="Chovatia M."/>
            <person name="Cooper J."/>
            <person name="Damon W."/>
            <person name="Desjardin D."/>
            <person name="Finy P."/>
            <person name="Geml J."/>
            <person name="Haridas S."/>
            <person name="Hughes K."/>
            <person name="Justo A."/>
            <person name="Karasinski D."/>
            <person name="Kautmanova I."/>
            <person name="Kiss B."/>
            <person name="Kocsube S."/>
            <person name="Kotiranta H."/>
            <person name="LaButti K.M."/>
            <person name="Lechner B.E."/>
            <person name="Liimatainen K."/>
            <person name="Lipzen A."/>
            <person name="Lukacs Z."/>
            <person name="Mihaltcheva S."/>
            <person name="Morgado L.N."/>
            <person name="Niskanen T."/>
            <person name="Noordeloos M.E."/>
            <person name="Ohm R.A."/>
            <person name="Ortiz-Santana B."/>
            <person name="Ovrebo C."/>
            <person name="Racz N."/>
            <person name="Riley R."/>
            <person name="Savchenko A."/>
            <person name="Shiryaev A."/>
            <person name="Soop K."/>
            <person name="Spirin V."/>
            <person name="Szebenyi C."/>
            <person name="Tomsovsky M."/>
            <person name="Tulloss R.E."/>
            <person name="Uehling J."/>
            <person name="Grigoriev I.V."/>
            <person name="Vagvolgyi C."/>
            <person name="Papp T."/>
            <person name="Martin F.M."/>
            <person name="Miettinen O."/>
            <person name="Hibbett D.S."/>
            <person name="Nagy L.G."/>
        </authorList>
    </citation>
    <scope>NUCLEOTIDE SEQUENCE [LARGE SCALE GENOMIC DNA]</scope>
    <source>
        <strain evidence="11 12">CBS 309.79</strain>
    </source>
</reference>